<dbReference type="PROSITE" id="PS50404">
    <property type="entry name" value="GST_NTER"/>
    <property type="match status" value="1"/>
</dbReference>
<dbReference type="InterPro" id="IPR054416">
    <property type="entry name" value="GST_UstS-like_C"/>
</dbReference>
<dbReference type="Gene3D" id="1.20.1050.10">
    <property type="match status" value="1"/>
</dbReference>
<keyword evidence="3" id="KW-1185">Reference proteome</keyword>
<dbReference type="SUPFAM" id="SSF52833">
    <property type="entry name" value="Thioredoxin-like"/>
    <property type="match status" value="1"/>
</dbReference>
<feature type="domain" description="GST N-terminal" evidence="1">
    <location>
        <begin position="16"/>
        <end position="107"/>
    </location>
</feature>
<dbReference type="AlphaFoldDB" id="A0A165ZRG2"/>
<dbReference type="Pfam" id="PF22041">
    <property type="entry name" value="GST_C_7"/>
    <property type="match status" value="1"/>
</dbReference>
<evidence type="ECO:0000313" key="2">
    <source>
        <dbReference type="EMBL" id="KZV85199.1"/>
    </source>
</evidence>
<name>A0A165ZRG2_EXIGL</name>
<accession>A0A165ZRG2</accession>
<proteinExistence type="predicted"/>
<dbReference type="Gene3D" id="3.40.30.10">
    <property type="entry name" value="Glutaredoxin"/>
    <property type="match status" value="1"/>
</dbReference>
<gene>
    <name evidence="2" type="ORF">EXIGLDRAFT_654270</name>
</gene>
<reference evidence="2 3" key="1">
    <citation type="journal article" date="2016" name="Mol. Biol. Evol.">
        <title>Comparative Genomics of Early-Diverging Mushroom-Forming Fungi Provides Insights into the Origins of Lignocellulose Decay Capabilities.</title>
        <authorList>
            <person name="Nagy L.G."/>
            <person name="Riley R."/>
            <person name="Tritt A."/>
            <person name="Adam C."/>
            <person name="Daum C."/>
            <person name="Floudas D."/>
            <person name="Sun H."/>
            <person name="Yadav J.S."/>
            <person name="Pangilinan J."/>
            <person name="Larsson K.H."/>
            <person name="Matsuura K."/>
            <person name="Barry K."/>
            <person name="Labutti K."/>
            <person name="Kuo R."/>
            <person name="Ohm R.A."/>
            <person name="Bhattacharya S.S."/>
            <person name="Shirouzu T."/>
            <person name="Yoshinaga Y."/>
            <person name="Martin F.M."/>
            <person name="Grigoriev I.V."/>
            <person name="Hibbett D.S."/>
        </authorList>
    </citation>
    <scope>NUCLEOTIDE SEQUENCE [LARGE SCALE GENOMIC DNA]</scope>
    <source>
        <strain evidence="2 3">HHB12029</strain>
    </source>
</reference>
<dbReference type="InterPro" id="IPR036249">
    <property type="entry name" value="Thioredoxin-like_sf"/>
</dbReference>
<dbReference type="InParanoid" id="A0A165ZRG2"/>
<dbReference type="EMBL" id="KV426196">
    <property type="protein sequence ID" value="KZV85199.1"/>
    <property type="molecule type" value="Genomic_DNA"/>
</dbReference>
<protein>
    <recommendedName>
        <fullName evidence="1">GST N-terminal domain-containing protein</fullName>
    </recommendedName>
</protein>
<dbReference type="CDD" id="cd03038">
    <property type="entry name" value="GST_N_etherase_LigE"/>
    <property type="match status" value="1"/>
</dbReference>
<dbReference type="OrthoDB" id="4951845at2759"/>
<evidence type="ECO:0000313" key="3">
    <source>
        <dbReference type="Proteomes" id="UP000077266"/>
    </source>
</evidence>
<dbReference type="Proteomes" id="UP000077266">
    <property type="component" value="Unassembled WGS sequence"/>
</dbReference>
<dbReference type="Pfam" id="PF13409">
    <property type="entry name" value="GST_N_2"/>
    <property type="match status" value="1"/>
</dbReference>
<organism evidence="2 3">
    <name type="scientific">Exidia glandulosa HHB12029</name>
    <dbReference type="NCBI Taxonomy" id="1314781"/>
    <lineage>
        <taxon>Eukaryota</taxon>
        <taxon>Fungi</taxon>
        <taxon>Dikarya</taxon>
        <taxon>Basidiomycota</taxon>
        <taxon>Agaricomycotina</taxon>
        <taxon>Agaricomycetes</taxon>
        <taxon>Auriculariales</taxon>
        <taxon>Exidiaceae</taxon>
        <taxon>Exidia</taxon>
    </lineage>
</organism>
<dbReference type="STRING" id="1314781.A0A165ZRG2"/>
<sequence>MSSSASQIQPLTFYDIASKDGVGPWSLNTWKARFALNYKGIPYKTIFLSYPDIEPEMRKIGAAPGIQVPGFTLYTCPVIVDPNHSNVVISDSFKIAVHLDDKYPDTPRVLPPGTRALQKAFVQLHFETIFRPVAEIVCPACPENLESPRAREYFERTRLKWFGKPLEEWIPSADRAAHWKKLEEAHAKIGALYDQAKEEFGVEDTFMMGTEPSFADFLVAGGMLWIKKFMREPGDGWDIVRTWEDGRWEKLLTRLEPYMDEH</sequence>
<dbReference type="InterPro" id="IPR004045">
    <property type="entry name" value="Glutathione_S-Trfase_N"/>
</dbReference>
<evidence type="ECO:0000259" key="1">
    <source>
        <dbReference type="PROSITE" id="PS50404"/>
    </source>
</evidence>